<evidence type="ECO:0000313" key="2">
    <source>
        <dbReference type="Proteomes" id="UP001057452"/>
    </source>
</evidence>
<sequence>MPGGSTKKTCPFCQNILFCAQKICAHCLKEQPRKLRLEKKLKRFDEKRGGWVSGRKKNHNIASIKDEAIVLLEKLHAIGFKPVLLLGKETKKKDVKCEILTPRCTLTAYAQDYLGKIGTFYEYLCEGWTQDSTGQGVAENPEEERVTLNLTPCDPSEPANNWQEAGTTESQVPETSTVQVEVLKTPPVKQCTIIEVGQEEQPQRDDMRRATTKEGPGFNAVFSPQIDSFEQFSTAAGGTGGRHRVQKWPISSLTGRQHKLVVPAESPDKEFVLLVGASHLRSIVDGIVKMPEGRFSFGAMCTPGACATQLRTEAANAVLPRTPDAVCVMAPSNNLTSSRTITEAGVDFGKLLATAMSRWPNVFALDFVPRLTVDPDYQDMMRQEFRRVAARMGVKYTPIAEYFPVKDLDLWSRDGVHLSDSVGMPILVGSIWNAAYLQLVPAEPTPSPVVHRRSPPARRVTPRVIVKGEVAKSPQPDPSKWTVIGQGRKRSQHDEPEQSIDALQPAGTVQQEELEESYLPLTPVWFSSAMLVEMDKISPSHLPGPDECTPPSPKRQKKAKMAPKQRAPASKRTLAMRQGEAAPMVVEVILRPPTSGAIPRAGAIARAGAIGQRRASVEPSLSVEPSPSNEPSLGVMVDVDDNGWRTVVDCGTRGASGLASSFGTSLAVFNTCPNDLMLYIRNLNNSLNAQKFIITSLSVKAAEVNLETARVTSDEAGDMGCIRGTFSQGDQRFKYAGLQCMAVSLVGVAKHTVHSVFTWQTDNLDKVVVLGDDLYTSLRDQQGISGGYKLLSVPDLPKEAIIDGQTFLFQYSDFVSGDVDVVEGDLIDEGVHATLKCGLERMCTKYDTCFLTMNGGTCAIIGQGGHYAVVDSHARSASGMRDGEGRSVVLYFRGLEHVFEYIWTFAAFLKKSQKQFEIAGVRVTHIGPIESSNLSLGPRVTPKTTGTDLGCSSAIQSTLGCTNIQMGAKRKIRKGSSACKKVKE</sequence>
<comment type="caution">
    <text evidence="1">The sequence shown here is derived from an EMBL/GenBank/DDBJ whole genome shotgun (WGS) entry which is preliminary data.</text>
</comment>
<dbReference type="Proteomes" id="UP001057452">
    <property type="component" value="Chromosome 10"/>
</dbReference>
<dbReference type="EMBL" id="CM043794">
    <property type="protein sequence ID" value="KAI4819315.1"/>
    <property type="molecule type" value="Genomic_DNA"/>
</dbReference>
<evidence type="ECO:0000313" key="1">
    <source>
        <dbReference type="EMBL" id="KAI4819315.1"/>
    </source>
</evidence>
<keyword evidence="2" id="KW-1185">Reference proteome</keyword>
<organism evidence="1 2">
    <name type="scientific">Chaenocephalus aceratus</name>
    <name type="common">Blackfin icefish</name>
    <name type="synonym">Chaenichthys aceratus</name>
    <dbReference type="NCBI Taxonomy" id="36190"/>
    <lineage>
        <taxon>Eukaryota</taxon>
        <taxon>Metazoa</taxon>
        <taxon>Chordata</taxon>
        <taxon>Craniata</taxon>
        <taxon>Vertebrata</taxon>
        <taxon>Euteleostomi</taxon>
        <taxon>Actinopterygii</taxon>
        <taxon>Neopterygii</taxon>
        <taxon>Teleostei</taxon>
        <taxon>Neoteleostei</taxon>
        <taxon>Acanthomorphata</taxon>
        <taxon>Eupercaria</taxon>
        <taxon>Perciformes</taxon>
        <taxon>Notothenioidei</taxon>
        <taxon>Channichthyidae</taxon>
        <taxon>Chaenocephalus</taxon>
    </lineage>
</organism>
<name>A0ACB9WZP4_CHAAC</name>
<accession>A0ACB9WZP4</accession>
<gene>
    <name evidence="1" type="ORF">KUCAC02_004567</name>
</gene>
<proteinExistence type="predicted"/>
<protein>
    <submittedName>
        <fullName evidence="1">Uncharacterized protein</fullName>
    </submittedName>
</protein>
<reference evidence="1" key="1">
    <citation type="submission" date="2022-05" db="EMBL/GenBank/DDBJ databases">
        <title>Chromosome-level genome of Chaenocephalus aceratus.</title>
        <authorList>
            <person name="Park H."/>
        </authorList>
    </citation>
    <scope>NUCLEOTIDE SEQUENCE</scope>
    <source>
        <strain evidence="1">KU_202001</strain>
    </source>
</reference>